<accession>J0WC10</accession>
<organism evidence="1">
    <name type="scientific">Rhizobium leguminosarum bv. trifolii WSM2297</name>
    <dbReference type="NCBI Taxonomy" id="754762"/>
    <lineage>
        <taxon>Bacteria</taxon>
        <taxon>Pseudomonadati</taxon>
        <taxon>Pseudomonadota</taxon>
        <taxon>Alphaproteobacteria</taxon>
        <taxon>Hyphomicrobiales</taxon>
        <taxon>Rhizobiaceae</taxon>
        <taxon>Rhizobium/Agrobacterium group</taxon>
        <taxon>Rhizobium</taxon>
    </lineage>
</organism>
<dbReference type="EMBL" id="JH719393">
    <property type="protein sequence ID" value="EJC85084.1"/>
    <property type="molecule type" value="Genomic_DNA"/>
</dbReference>
<dbReference type="Proteomes" id="UP000005732">
    <property type="component" value="Unassembled WGS sequence"/>
</dbReference>
<dbReference type="EMBL" id="JH719393">
    <property type="protein sequence ID" value="EJC83321.1"/>
    <property type="molecule type" value="Genomic_DNA"/>
</dbReference>
<dbReference type="HOGENOM" id="CLU_3332069_0_0_5"/>
<evidence type="ECO:0000313" key="2">
    <source>
        <dbReference type="EMBL" id="EJC85084.1"/>
    </source>
</evidence>
<name>J0WC10_RHILT</name>
<evidence type="ECO:0000313" key="1">
    <source>
        <dbReference type="EMBL" id="EJC83321.1"/>
    </source>
</evidence>
<proteinExistence type="predicted"/>
<dbReference type="AlphaFoldDB" id="J0WC10"/>
<reference evidence="1" key="1">
    <citation type="submission" date="2012-02" db="EMBL/GenBank/DDBJ databases">
        <title>Improved High-Quality Draft Sequence of Rhizobium leguminosarum bv. trifolii WSM2297.</title>
        <authorList>
            <consortium name="US DOE Joint Genome Institute"/>
            <person name="Lucas S."/>
            <person name="Han J."/>
            <person name="Lapidus A."/>
            <person name="Cheng J.-F."/>
            <person name="Goodwin L."/>
            <person name="Pitluck S."/>
            <person name="Peters L."/>
            <person name="Ovchinnikova G."/>
            <person name="Zhang X."/>
            <person name="Detter J.C."/>
            <person name="Han C."/>
            <person name="Tapia R."/>
            <person name="Land M."/>
            <person name="Hauser L."/>
            <person name="Kyrpides N."/>
            <person name="Ivanova N."/>
            <person name="Pagani I."/>
            <person name="Brau L."/>
            <person name="Yates R."/>
            <person name="O'Hara G."/>
            <person name="Rui T."/>
            <person name="Howieson J."/>
            <person name="Reeve W."/>
            <person name="Woyke T."/>
        </authorList>
    </citation>
    <scope>NUCLEOTIDE SEQUENCE [LARGE SCALE GENOMIC DNA]</scope>
    <source>
        <strain evidence="1">WSM2297</strain>
    </source>
</reference>
<sequence>MEMDASNTHHTPDTDALMDTMRNLTRNEGVTLTPLPKV</sequence>
<gene>
    <name evidence="1" type="ORF">Rleg4DRAFT_5074</name>
    <name evidence="2" type="ORF">Rleg4DRAFT_6946</name>
</gene>
<protein>
    <submittedName>
        <fullName evidence="1">Uncharacterized protein</fullName>
    </submittedName>
</protein>